<dbReference type="Pfam" id="PF00588">
    <property type="entry name" value="SpoU_methylase"/>
    <property type="match status" value="1"/>
</dbReference>
<dbReference type="EMBL" id="JAFHKP010000024">
    <property type="protein sequence ID" value="KAG5478305.1"/>
    <property type="molecule type" value="Genomic_DNA"/>
</dbReference>
<protein>
    <recommendedName>
        <fullName evidence="4">tRNA/rRNA methyltransferase SpoU type domain-containing protein</fullName>
    </recommendedName>
</protein>
<name>A0A836H664_LEIEN</name>
<gene>
    <name evidence="5" type="ORF">CUR178_05020</name>
</gene>
<dbReference type="OrthoDB" id="270651at2759"/>
<evidence type="ECO:0000313" key="6">
    <source>
        <dbReference type="Proteomes" id="UP000674179"/>
    </source>
</evidence>
<dbReference type="GO" id="GO:0006396">
    <property type="term" value="P:RNA processing"/>
    <property type="evidence" value="ECO:0007669"/>
    <property type="project" value="InterPro"/>
</dbReference>
<evidence type="ECO:0000256" key="3">
    <source>
        <dbReference type="SAM" id="MobiDB-lite"/>
    </source>
</evidence>
<sequence length="524" mass="55991">MFAVTRYCLRCPPWRTPALGTLIGGGSRPRRAGAPGPRLHNQRVAASAEAVVEAEVVASSTSAWEDGKRAAADHPSRAQASKLQSRSHRTANSAPSPLNLQFRALVEPVILEDVQDTYAVTPTQEVQGQQLWTATKLLRSNRHARRANAACVVGGASAIRRIWRTFNIRPNVVYVPNTESSVPAWCLEEALPTVIVRCSPAAVKRYLLSAEYSDGYAAEFPLPVNCVTDATALLVPPPEPAQSKTPVPVTSDTSSLSDKPLATAPQAAGPLHNHLAHHIVEAMLVLVGLRIPSNVGTLLRAAADLGYDAVVLVNCTDPTQEKVLRASDGTALSPALHIYETETTEQACVSLLSSIAAQHHLLPFLAVPSQEVEPAFEVAKRFHLYNARKKETAASQVSGDGSMSRSDSLRAPPPPRLGAMVVLGSEAQGLRDLKGKWGVPYQLVSLPLPNAMVDSLNVSVAGSVLMHLFRPNAASHFTRLVELSGEVIGNLLPTPMADDDEESDELAETDEVEAEASHSLATAV</sequence>
<dbReference type="KEGG" id="lenr:94172225"/>
<evidence type="ECO:0000259" key="4">
    <source>
        <dbReference type="Pfam" id="PF00588"/>
    </source>
</evidence>
<organism evidence="5 6">
    <name type="scientific">Leishmania enriettii</name>
    <dbReference type="NCBI Taxonomy" id="5663"/>
    <lineage>
        <taxon>Eukaryota</taxon>
        <taxon>Discoba</taxon>
        <taxon>Euglenozoa</taxon>
        <taxon>Kinetoplastea</taxon>
        <taxon>Metakinetoplastina</taxon>
        <taxon>Trypanosomatida</taxon>
        <taxon>Trypanosomatidae</taxon>
        <taxon>Leishmaniinae</taxon>
        <taxon>Leishmania</taxon>
    </lineage>
</organism>
<comment type="caution">
    <text evidence="5">The sequence shown here is derived from an EMBL/GenBank/DDBJ whole genome shotgun (WGS) entry which is preliminary data.</text>
</comment>
<keyword evidence="1" id="KW-0489">Methyltransferase</keyword>
<dbReference type="InterPro" id="IPR051259">
    <property type="entry name" value="rRNA_Methyltransferase"/>
</dbReference>
<dbReference type="Proteomes" id="UP000674179">
    <property type="component" value="Chromosome 24"/>
</dbReference>
<dbReference type="RefSeq" id="XP_067692770.1">
    <property type="nucleotide sequence ID" value="XM_067836715.1"/>
</dbReference>
<dbReference type="GO" id="GO:0032259">
    <property type="term" value="P:methylation"/>
    <property type="evidence" value="ECO:0007669"/>
    <property type="project" value="UniProtKB-KW"/>
</dbReference>
<accession>A0A836H664</accession>
<dbReference type="GO" id="GO:0008173">
    <property type="term" value="F:RNA methyltransferase activity"/>
    <property type="evidence" value="ECO:0007669"/>
    <property type="project" value="InterPro"/>
</dbReference>
<dbReference type="GeneID" id="94172225"/>
<feature type="region of interest" description="Disordered" evidence="3">
    <location>
        <begin position="237"/>
        <end position="261"/>
    </location>
</feature>
<reference evidence="5 6" key="1">
    <citation type="submission" date="2021-02" db="EMBL/GenBank/DDBJ databases">
        <title>Leishmania (Mundinia) enrietti genome sequencing and assembly.</title>
        <authorList>
            <person name="Almutairi H."/>
            <person name="Gatherer D."/>
        </authorList>
    </citation>
    <scope>NUCLEOTIDE SEQUENCE [LARGE SCALE GENOMIC DNA]</scope>
    <source>
        <strain evidence="5">CUR178</strain>
    </source>
</reference>
<dbReference type="PANTHER" id="PTHR43191">
    <property type="entry name" value="RRNA METHYLTRANSFERASE 3"/>
    <property type="match status" value="1"/>
</dbReference>
<evidence type="ECO:0000313" key="5">
    <source>
        <dbReference type="EMBL" id="KAG5478305.1"/>
    </source>
</evidence>
<dbReference type="InterPro" id="IPR029026">
    <property type="entry name" value="tRNA_m1G_MTases_N"/>
</dbReference>
<evidence type="ECO:0000256" key="2">
    <source>
        <dbReference type="ARBA" id="ARBA00022679"/>
    </source>
</evidence>
<evidence type="ECO:0000256" key="1">
    <source>
        <dbReference type="ARBA" id="ARBA00022603"/>
    </source>
</evidence>
<feature type="domain" description="tRNA/rRNA methyltransferase SpoU type" evidence="4">
    <location>
        <begin position="283"/>
        <end position="467"/>
    </location>
</feature>
<keyword evidence="6" id="KW-1185">Reference proteome</keyword>
<proteinExistence type="predicted"/>
<dbReference type="PANTHER" id="PTHR43191:SF14">
    <property type="entry name" value="TRNA_RRNA METHYLTRANSFERASE SPOU TYPE DOMAIN-CONTAINING PROTEIN"/>
    <property type="match status" value="1"/>
</dbReference>
<dbReference type="InterPro" id="IPR029028">
    <property type="entry name" value="Alpha/beta_knot_MTases"/>
</dbReference>
<feature type="compositionally biased region" description="Acidic residues" evidence="3">
    <location>
        <begin position="497"/>
        <end position="514"/>
    </location>
</feature>
<feature type="compositionally biased region" description="Polar residues" evidence="3">
    <location>
        <begin position="242"/>
        <end position="257"/>
    </location>
</feature>
<feature type="region of interest" description="Disordered" evidence="3">
    <location>
        <begin position="494"/>
        <end position="524"/>
    </location>
</feature>
<dbReference type="InterPro" id="IPR001537">
    <property type="entry name" value="SpoU_MeTrfase"/>
</dbReference>
<dbReference type="GO" id="GO:0003723">
    <property type="term" value="F:RNA binding"/>
    <property type="evidence" value="ECO:0007669"/>
    <property type="project" value="InterPro"/>
</dbReference>
<dbReference type="AlphaFoldDB" id="A0A836H664"/>
<dbReference type="SUPFAM" id="SSF75217">
    <property type="entry name" value="alpha/beta knot"/>
    <property type="match status" value="1"/>
</dbReference>
<dbReference type="FunFam" id="3.40.1280.10:FF:000053">
    <property type="entry name" value="SpoU rRNA Methylase family, putative"/>
    <property type="match status" value="1"/>
</dbReference>
<dbReference type="Gene3D" id="3.40.1280.10">
    <property type="match status" value="1"/>
</dbReference>
<keyword evidence="2" id="KW-0808">Transferase</keyword>